<dbReference type="RefSeq" id="WP_310911773.1">
    <property type="nucleotide sequence ID" value="NZ_JAVLVT010000003.1"/>
</dbReference>
<comment type="caution">
    <text evidence="6">The sequence shown here is derived from an EMBL/GenBank/DDBJ whole genome shotgun (WGS) entry which is preliminary data.</text>
</comment>
<keyword evidence="3" id="KW-1133">Transmembrane helix</keyword>
<evidence type="ECO:0000256" key="3">
    <source>
        <dbReference type="ARBA" id="ARBA00022989"/>
    </source>
</evidence>
<evidence type="ECO:0000256" key="5">
    <source>
        <dbReference type="SAM" id="MobiDB-lite"/>
    </source>
</evidence>
<dbReference type="InterPro" id="IPR007343">
    <property type="entry name" value="Uncharacterised_pept_Zn_put"/>
</dbReference>
<evidence type="ECO:0000313" key="6">
    <source>
        <dbReference type="EMBL" id="MDS1270245.1"/>
    </source>
</evidence>
<evidence type="ECO:0000256" key="2">
    <source>
        <dbReference type="ARBA" id="ARBA00022692"/>
    </source>
</evidence>
<gene>
    <name evidence="6" type="ORF">RIF23_08060</name>
</gene>
<reference evidence="7" key="1">
    <citation type="submission" date="2023-07" db="EMBL/GenBank/DDBJ databases">
        <title>Novel species in the genus Lipingzhangella isolated from Sambhar Salt Lake.</title>
        <authorList>
            <person name="Jiya N."/>
            <person name="Kajale S."/>
            <person name="Sharma A."/>
        </authorList>
    </citation>
    <scope>NUCLEOTIDE SEQUENCE [LARGE SCALE GENOMIC DNA]</scope>
    <source>
        <strain evidence="7">LS1_29</strain>
    </source>
</reference>
<organism evidence="6 7">
    <name type="scientific">Lipingzhangella rawalii</name>
    <dbReference type="NCBI Taxonomy" id="2055835"/>
    <lineage>
        <taxon>Bacteria</taxon>
        <taxon>Bacillati</taxon>
        <taxon>Actinomycetota</taxon>
        <taxon>Actinomycetes</taxon>
        <taxon>Streptosporangiales</taxon>
        <taxon>Nocardiopsidaceae</taxon>
        <taxon>Lipingzhangella</taxon>
    </lineage>
</organism>
<comment type="subcellular location">
    <subcellularLocation>
        <location evidence="1">Membrane</location>
        <topology evidence="1">Single-pass membrane protein</topology>
    </subcellularLocation>
</comment>
<name>A0ABU2H5Y4_9ACTN</name>
<keyword evidence="4" id="KW-0472">Membrane</keyword>
<feature type="region of interest" description="Disordered" evidence="5">
    <location>
        <begin position="32"/>
        <end position="130"/>
    </location>
</feature>
<feature type="compositionally biased region" description="Polar residues" evidence="5">
    <location>
        <begin position="47"/>
        <end position="57"/>
    </location>
</feature>
<evidence type="ECO:0000313" key="7">
    <source>
        <dbReference type="Proteomes" id="UP001250214"/>
    </source>
</evidence>
<dbReference type="Pfam" id="PF04228">
    <property type="entry name" value="Zn_peptidase"/>
    <property type="match status" value="1"/>
</dbReference>
<dbReference type="EMBL" id="JAVLVT010000003">
    <property type="protein sequence ID" value="MDS1270245.1"/>
    <property type="molecule type" value="Genomic_DNA"/>
</dbReference>
<dbReference type="Proteomes" id="UP001250214">
    <property type="component" value="Unassembled WGS sequence"/>
</dbReference>
<feature type="region of interest" description="Disordered" evidence="5">
    <location>
        <begin position="305"/>
        <end position="346"/>
    </location>
</feature>
<dbReference type="PANTHER" id="PTHR30168:SF0">
    <property type="entry name" value="INNER MEMBRANE PROTEIN"/>
    <property type="match status" value="1"/>
</dbReference>
<keyword evidence="7" id="KW-1185">Reference proteome</keyword>
<sequence>MRLSSRSALHAALAVVALLLATLVWTVVRAEPAPQPSETSQTDRADQAGQSTDSTETPADEPAFPRPQGQDLGAAEPGQQDQHSPGGAGPDAATPDADAADEDSNDDTRRPSGAEALLDNPLYGTEPLAPRPCPVPDLNVHDSTSMETFLNAVADCLDDAWSTQFARADLPFEPANRVFWSEPGTSPCRDYPSAAGAFYCRASSGIYIGTSDVVEKWLGETNGVVYASLLSHEYAHHVQSEAGLLEYYHDQRSEAPTTAERNEWTRRSELQADCLAGVFLGSIAVTYPLDEDDVQVLLEDARATADDTSAAGRGEQDELDEDERTHGTADNSEYWTHAGFTEQRPGACNTWTADEELVQ</sequence>
<keyword evidence="2" id="KW-0812">Transmembrane</keyword>
<proteinExistence type="predicted"/>
<protein>
    <submittedName>
        <fullName evidence="6">Neutral zinc metallopeptidase</fullName>
    </submittedName>
</protein>
<evidence type="ECO:0000256" key="4">
    <source>
        <dbReference type="ARBA" id="ARBA00023136"/>
    </source>
</evidence>
<accession>A0ABU2H5Y4</accession>
<evidence type="ECO:0000256" key="1">
    <source>
        <dbReference type="ARBA" id="ARBA00004167"/>
    </source>
</evidence>
<dbReference type="PANTHER" id="PTHR30168">
    <property type="entry name" value="PUTATIVE MEMBRANE PROTEIN YPFJ"/>
    <property type="match status" value="1"/>
</dbReference>